<feature type="transmembrane region" description="Helical" evidence="7">
    <location>
        <begin position="118"/>
        <end position="139"/>
    </location>
</feature>
<feature type="domain" description="MotA/TolQ/ExbB proton channel" evidence="8">
    <location>
        <begin position="78"/>
        <end position="198"/>
    </location>
</feature>
<keyword evidence="6" id="KW-0813">Transport</keyword>
<sequence length="214" mass="22604">MNSSTLSLGLPAATMAVFIALAILSVLALTVTIFKIMQFRRIGVGKSTLADQILDDWLNGRPDEAMRKASKGDGVLQRVLHAVMSGLRARPNDPSYAEELGRQSALVELSTMAARMRLLEAVVQAAPMLGLLGTVIGMIDAFSALSQATGAVDPSQLAGGIWTALTTTAIGLAIALVAYFVANWLESQIDTERQEIEMAISAAIHGRVAGGGRR</sequence>
<feature type="transmembrane region" description="Helical" evidence="7">
    <location>
        <begin position="12"/>
        <end position="34"/>
    </location>
</feature>
<comment type="subcellular location">
    <subcellularLocation>
        <location evidence="1">Cell membrane</location>
        <topology evidence="1">Multi-pass membrane protein</topology>
    </subcellularLocation>
    <subcellularLocation>
        <location evidence="6">Membrane</location>
        <topology evidence="6">Multi-pass membrane protein</topology>
    </subcellularLocation>
</comment>
<dbReference type="PANTHER" id="PTHR30625">
    <property type="entry name" value="PROTEIN TOLQ"/>
    <property type="match status" value="1"/>
</dbReference>
<keyword evidence="3 7" id="KW-0812">Transmembrane</keyword>
<dbReference type="InterPro" id="IPR002898">
    <property type="entry name" value="MotA_ExbB_proton_chnl"/>
</dbReference>
<evidence type="ECO:0000256" key="7">
    <source>
        <dbReference type="SAM" id="Phobius"/>
    </source>
</evidence>
<comment type="similarity">
    <text evidence="6">Belongs to the exbB/tolQ family.</text>
</comment>
<evidence type="ECO:0000256" key="4">
    <source>
        <dbReference type="ARBA" id="ARBA00022989"/>
    </source>
</evidence>
<dbReference type="PANTHER" id="PTHR30625:SF11">
    <property type="entry name" value="MOTA_TOLQ_EXBB PROTON CHANNEL DOMAIN-CONTAINING PROTEIN"/>
    <property type="match status" value="1"/>
</dbReference>
<evidence type="ECO:0000256" key="3">
    <source>
        <dbReference type="ARBA" id="ARBA00022692"/>
    </source>
</evidence>
<dbReference type="GO" id="GO:0005886">
    <property type="term" value="C:plasma membrane"/>
    <property type="evidence" value="ECO:0007669"/>
    <property type="project" value="UniProtKB-SubCell"/>
</dbReference>
<dbReference type="InterPro" id="IPR050790">
    <property type="entry name" value="ExbB/TolQ_transport"/>
</dbReference>
<dbReference type="KEGG" id="paro:CUV01_05620"/>
<evidence type="ECO:0000313" key="9">
    <source>
        <dbReference type="EMBL" id="AUH32940.1"/>
    </source>
</evidence>
<dbReference type="Pfam" id="PF01618">
    <property type="entry name" value="MotA_ExbB"/>
    <property type="match status" value="1"/>
</dbReference>
<name>A0A2K9EDD4_9RHOB</name>
<dbReference type="OrthoDB" id="4045at2"/>
<evidence type="ECO:0000256" key="1">
    <source>
        <dbReference type="ARBA" id="ARBA00004651"/>
    </source>
</evidence>
<keyword evidence="10" id="KW-1185">Reference proteome</keyword>
<dbReference type="RefSeq" id="WP_101459613.1">
    <property type="nucleotide sequence ID" value="NZ_CP025408.1"/>
</dbReference>
<dbReference type="AlphaFoldDB" id="A0A2K9EDD4"/>
<dbReference type="GO" id="GO:0017038">
    <property type="term" value="P:protein import"/>
    <property type="evidence" value="ECO:0007669"/>
    <property type="project" value="TreeGrafter"/>
</dbReference>
<keyword evidence="5 7" id="KW-0472">Membrane</keyword>
<protein>
    <submittedName>
        <fullName evidence="9">MotA/TolQ/ExbB proton channel family protein</fullName>
    </submittedName>
</protein>
<accession>A0A2K9EDD4</accession>
<feature type="transmembrane region" description="Helical" evidence="7">
    <location>
        <begin position="159"/>
        <end position="185"/>
    </location>
</feature>
<keyword evidence="6" id="KW-0653">Protein transport</keyword>
<evidence type="ECO:0000256" key="5">
    <source>
        <dbReference type="ARBA" id="ARBA00023136"/>
    </source>
</evidence>
<gene>
    <name evidence="9" type="ORF">CUV01_05620</name>
</gene>
<evidence type="ECO:0000256" key="6">
    <source>
        <dbReference type="RuleBase" id="RU004057"/>
    </source>
</evidence>
<dbReference type="EMBL" id="CP025408">
    <property type="protein sequence ID" value="AUH32940.1"/>
    <property type="molecule type" value="Genomic_DNA"/>
</dbReference>
<proteinExistence type="inferred from homology"/>
<evidence type="ECO:0000313" key="10">
    <source>
        <dbReference type="Proteomes" id="UP000233742"/>
    </source>
</evidence>
<organism evidence="9 10">
    <name type="scientific">Paracoccus tegillarcae</name>
    <dbReference type="NCBI Taxonomy" id="1529068"/>
    <lineage>
        <taxon>Bacteria</taxon>
        <taxon>Pseudomonadati</taxon>
        <taxon>Pseudomonadota</taxon>
        <taxon>Alphaproteobacteria</taxon>
        <taxon>Rhodobacterales</taxon>
        <taxon>Paracoccaceae</taxon>
        <taxon>Paracoccus</taxon>
    </lineage>
</organism>
<reference evidence="9 10" key="1">
    <citation type="submission" date="2017-12" db="EMBL/GenBank/DDBJ databases">
        <authorList>
            <person name="Hurst M.R.H."/>
        </authorList>
    </citation>
    <scope>NUCLEOTIDE SEQUENCE [LARGE SCALE GENOMIC DNA]</scope>
    <source>
        <strain evidence="9 10">BM15</strain>
    </source>
</reference>
<evidence type="ECO:0000259" key="8">
    <source>
        <dbReference type="Pfam" id="PF01618"/>
    </source>
</evidence>
<keyword evidence="4 7" id="KW-1133">Transmembrane helix</keyword>
<keyword evidence="2" id="KW-1003">Cell membrane</keyword>
<evidence type="ECO:0000256" key="2">
    <source>
        <dbReference type="ARBA" id="ARBA00022475"/>
    </source>
</evidence>
<dbReference type="Proteomes" id="UP000233742">
    <property type="component" value="Chromosome"/>
</dbReference>